<keyword evidence="3" id="KW-1185">Reference proteome</keyword>
<dbReference type="AlphaFoldDB" id="A0A4R6IQA8"/>
<evidence type="ECO:0000256" key="1">
    <source>
        <dbReference type="SAM" id="MobiDB-lite"/>
    </source>
</evidence>
<evidence type="ECO:0000313" key="2">
    <source>
        <dbReference type="EMBL" id="TDO24509.1"/>
    </source>
</evidence>
<organism evidence="2 3">
    <name type="scientific">Pedobacter duraquae</name>
    <dbReference type="NCBI Taxonomy" id="425511"/>
    <lineage>
        <taxon>Bacteria</taxon>
        <taxon>Pseudomonadati</taxon>
        <taxon>Bacteroidota</taxon>
        <taxon>Sphingobacteriia</taxon>
        <taxon>Sphingobacteriales</taxon>
        <taxon>Sphingobacteriaceae</taxon>
        <taxon>Pedobacter</taxon>
    </lineage>
</organism>
<reference evidence="2 3" key="1">
    <citation type="submission" date="2019-03" db="EMBL/GenBank/DDBJ databases">
        <title>Genomic Encyclopedia of Archaeal and Bacterial Type Strains, Phase II (KMG-II): from individual species to whole genera.</title>
        <authorList>
            <person name="Goeker M."/>
        </authorList>
    </citation>
    <scope>NUCLEOTIDE SEQUENCE [LARGE SCALE GENOMIC DNA]</scope>
    <source>
        <strain evidence="2 3">DSM 19034</strain>
    </source>
</reference>
<feature type="region of interest" description="Disordered" evidence="1">
    <location>
        <begin position="1"/>
        <end position="22"/>
    </location>
</feature>
<accession>A0A4R6IQA8</accession>
<comment type="caution">
    <text evidence="2">The sequence shown here is derived from an EMBL/GenBank/DDBJ whole genome shotgun (WGS) entry which is preliminary data.</text>
</comment>
<dbReference type="Proteomes" id="UP000295499">
    <property type="component" value="Unassembled WGS sequence"/>
</dbReference>
<sequence length="78" mass="8668">MKTIPKKIGNRTETGSEIGSSARGVMMAPWSAPCSTSSEKIRNQVVWKLIPSLLKKIGIYYCILSVQINQIKFLTVLN</sequence>
<protein>
    <submittedName>
        <fullName evidence="2">Uncharacterized protein</fullName>
    </submittedName>
</protein>
<gene>
    <name evidence="2" type="ORF">CLV32_0798</name>
</gene>
<evidence type="ECO:0000313" key="3">
    <source>
        <dbReference type="Proteomes" id="UP000295499"/>
    </source>
</evidence>
<proteinExistence type="predicted"/>
<dbReference type="EMBL" id="SNWM01000001">
    <property type="protein sequence ID" value="TDO24509.1"/>
    <property type="molecule type" value="Genomic_DNA"/>
</dbReference>
<name>A0A4R6IQA8_9SPHI</name>